<keyword evidence="2" id="KW-1185">Reference proteome</keyword>
<dbReference type="Proteomes" id="UP000797356">
    <property type="component" value="Chromosome 6"/>
</dbReference>
<accession>A0A8K0I9B2</accession>
<evidence type="ECO:0000313" key="1">
    <source>
        <dbReference type="EMBL" id="KAG1346183.1"/>
    </source>
</evidence>
<reference evidence="1" key="2">
    <citation type="submission" date="2019-07" db="EMBL/GenBank/DDBJ databases">
        <authorList>
            <person name="Yang Y."/>
            <person name="Bocs S."/>
            <person name="Baudouin L."/>
        </authorList>
    </citation>
    <scope>NUCLEOTIDE SEQUENCE</scope>
    <source>
        <tissue evidence="1">Spear leaf of Hainan Tall coconut</tissue>
    </source>
</reference>
<reference evidence="1" key="1">
    <citation type="journal article" date="2017" name="Gigascience">
        <title>The genome draft of coconut (Cocos nucifera).</title>
        <authorList>
            <person name="Xiao Y."/>
            <person name="Xu P."/>
            <person name="Fan H."/>
            <person name="Baudouin L."/>
            <person name="Xia W."/>
            <person name="Bocs S."/>
            <person name="Xu J."/>
            <person name="Li Q."/>
            <person name="Guo A."/>
            <person name="Zhou L."/>
            <person name="Li J."/>
            <person name="Wu Y."/>
            <person name="Ma Z."/>
            <person name="Armero A."/>
            <person name="Issali A.E."/>
            <person name="Liu N."/>
            <person name="Peng M."/>
            <person name="Yang Y."/>
        </authorList>
    </citation>
    <scope>NUCLEOTIDE SEQUENCE</scope>
    <source>
        <tissue evidence="1">Spear leaf of Hainan Tall coconut</tissue>
    </source>
</reference>
<comment type="caution">
    <text evidence="1">The sequence shown here is derived from an EMBL/GenBank/DDBJ whole genome shotgun (WGS) entry which is preliminary data.</text>
</comment>
<protein>
    <submittedName>
        <fullName evidence="1">Uncharacterized protein</fullName>
    </submittedName>
</protein>
<dbReference type="AlphaFoldDB" id="A0A8K0I9B2"/>
<evidence type="ECO:0000313" key="2">
    <source>
        <dbReference type="Proteomes" id="UP000797356"/>
    </source>
</evidence>
<gene>
    <name evidence="1" type="ORF">COCNU_06G000120</name>
</gene>
<sequence length="56" mass="6851">MVADVVSSCNLEWKVWNYEDWLIRLPTMLDYWQDYFKVERVDTRCTDGRFSFGYSD</sequence>
<name>A0A8K0I9B2_COCNU</name>
<proteinExistence type="predicted"/>
<organism evidence="1 2">
    <name type="scientific">Cocos nucifera</name>
    <name type="common">Coconut palm</name>
    <dbReference type="NCBI Taxonomy" id="13894"/>
    <lineage>
        <taxon>Eukaryota</taxon>
        <taxon>Viridiplantae</taxon>
        <taxon>Streptophyta</taxon>
        <taxon>Embryophyta</taxon>
        <taxon>Tracheophyta</taxon>
        <taxon>Spermatophyta</taxon>
        <taxon>Magnoliopsida</taxon>
        <taxon>Liliopsida</taxon>
        <taxon>Arecaceae</taxon>
        <taxon>Arecoideae</taxon>
        <taxon>Cocoseae</taxon>
        <taxon>Attaleinae</taxon>
        <taxon>Cocos</taxon>
    </lineage>
</organism>
<dbReference type="EMBL" id="CM017877">
    <property type="protein sequence ID" value="KAG1346183.1"/>
    <property type="molecule type" value="Genomic_DNA"/>
</dbReference>